<dbReference type="Gene3D" id="3.10.20.10">
    <property type="match status" value="1"/>
</dbReference>
<comment type="function">
    <text evidence="3">Required for formate dehydrogenase (FDH) activity. Acts as a sulfur carrier protein that transfers sulfur from IscS to the molybdenum cofactor prior to its insertion into FDH.</text>
</comment>
<proteinExistence type="inferred from homology"/>
<comment type="similarity">
    <text evidence="3">Belongs to the FdhD family.</text>
</comment>
<evidence type="ECO:0000256" key="1">
    <source>
        <dbReference type="ARBA" id="ARBA00022490"/>
    </source>
</evidence>
<feature type="active site" description="Cysteine persulfide intermediate" evidence="3">
    <location>
        <position position="134"/>
    </location>
</feature>
<organism evidence="5 6">
    <name type="scientific">Desulfovibrio intestinalis</name>
    <dbReference type="NCBI Taxonomy" id="58621"/>
    <lineage>
        <taxon>Bacteria</taxon>
        <taxon>Pseudomonadati</taxon>
        <taxon>Thermodesulfobacteriota</taxon>
        <taxon>Desulfovibrionia</taxon>
        <taxon>Desulfovibrionales</taxon>
        <taxon>Desulfovibrionaceae</taxon>
        <taxon>Desulfovibrio</taxon>
    </lineage>
</organism>
<dbReference type="PIRSF" id="PIRSF015626">
    <property type="entry name" value="FdhD"/>
    <property type="match status" value="1"/>
</dbReference>
<comment type="caution">
    <text evidence="3">Lacks conserved residue(s) required for the propagation of feature annotation.</text>
</comment>
<evidence type="ECO:0000256" key="4">
    <source>
        <dbReference type="SAM" id="MobiDB-lite"/>
    </source>
</evidence>
<dbReference type="EMBL" id="JACHGO010000001">
    <property type="protein sequence ID" value="MBB5142345.1"/>
    <property type="molecule type" value="Genomic_DNA"/>
</dbReference>
<dbReference type="GO" id="GO:0097163">
    <property type="term" value="F:sulfur carrier activity"/>
    <property type="evidence" value="ECO:0007669"/>
    <property type="project" value="UniProtKB-UniRule"/>
</dbReference>
<evidence type="ECO:0000313" key="5">
    <source>
        <dbReference type="EMBL" id="MBB5142345.1"/>
    </source>
</evidence>
<dbReference type="HAMAP" id="MF_00187">
    <property type="entry name" value="FdhD"/>
    <property type="match status" value="1"/>
</dbReference>
<dbReference type="Proteomes" id="UP000539075">
    <property type="component" value="Unassembled WGS sequence"/>
</dbReference>
<dbReference type="RefSeq" id="WP_183717719.1">
    <property type="nucleotide sequence ID" value="NZ_JACHGO010000001.1"/>
</dbReference>
<name>A0A7W8BYK5_9BACT</name>
<evidence type="ECO:0000256" key="3">
    <source>
        <dbReference type="HAMAP-Rule" id="MF_00187"/>
    </source>
</evidence>
<dbReference type="AlphaFoldDB" id="A0A7W8BYK5"/>
<sequence length="315" mass="34582">MPTFSLPPACVLRTITRINNTGRREVEDILLREEAYDLICNDKTVARMHCMPTHLEELAVGRLFTMGMLQDACQITSLRIQHPLVQNARTSKDPARATSDKDLPDRDVTSQVAAAHTIAATHAEKTTSVEDTACTATILQHEQNLEGQNLEAQSLEKPRSAGSIWITTTSELSTDNATEEAEVRLTAAQVHKLQAEFEERCVLFRQTGAAHSCALATEKGILMFYEDIARHNALDKLIGAMQLQAVSPQGKLMIFSGRLAVDMLEKAVVSGVRLLIAPGAPSLASVELAETKQVSLLGFVRKDNINIYTCPHRIV</sequence>
<dbReference type="PANTHER" id="PTHR30592:SF1">
    <property type="entry name" value="SULFUR CARRIER PROTEIN FDHD"/>
    <property type="match status" value="1"/>
</dbReference>
<dbReference type="GO" id="GO:0005737">
    <property type="term" value="C:cytoplasm"/>
    <property type="evidence" value="ECO:0007669"/>
    <property type="project" value="UniProtKB-SubCell"/>
</dbReference>
<keyword evidence="6" id="KW-1185">Reference proteome</keyword>
<feature type="region of interest" description="Disordered" evidence="4">
    <location>
        <begin position="86"/>
        <end position="107"/>
    </location>
</feature>
<protein>
    <recommendedName>
        <fullName evidence="3">Sulfur carrier protein FdhD</fullName>
    </recommendedName>
</protein>
<dbReference type="PANTHER" id="PTHR30592">
    <property type="entry name" value="FORMATE DEHYDROGENASE"/>
    <property type="match status" value="1"/>
</dbReference>
<gene>
    <name evidence="3" type="primary">fdhD</name>
    <name evidence="5" type="ORF">HNQ38_000408</name>
</gene>
<dbReference type="GO" id="GO:0006777">
    <property type="term" value="P:Mo-molybdopterin cofactor biosynthetic process"/>
    <property type="evidence" value="ECO:0007669"/>
    <property type="project" value="UniProtKB-UniRule"/>
</dbReference>
<accession>A0A7W8BYK5</accession>
<keyword evidence="2 3" id="KW-0501">Molybdenum cofactor biosynthesis</keyword>
<dbReference type="Gene3D" id="3.40.140.10">
    <property type="entry name" value="Cytidine Deaminase, domain 2"/>
    <property type="match status" value="1"/>
</dbReference>
<dbReference type="Pfam" id="PF02634">
    <property type="entry name" value="FdhD-NarQ"/>
    <property type="match status" value="2"/>
</dbReference>
<comment type="caution">
    <text evidence="5">The sequence shown here is derived from an EMBL/GenBank/DDBJ whole genome shotgun (WGS) entry which is preliminary data.</text>
</comment>
<keyword evidence="1 3" id="KW-0963">Cytoplasm</keyword>
<evidence type="ECO:0000313" key="6">
    <source>
        <dbReference type="Proteomes" id="UP000539075"/>
    </source>
</evidence>
<reference evidence="5 6" key="1">
    <citation type="submission" date="2020-08" db="EMBL/GenBank/DDBJ databases">
        <title>Genomic Encyclopedia of Type Strains, Phase IV (KMG-IV): sequencing the most valuable type-strain genomes for metagenomic binning, comparative biology and taxonomic classification.</title>
        <authorList>
            <person name="Goeker M."/>
        </authorList>
    </citation>
    <scope>NUCLEOTIDE SEQUENCE [LARGE SCALE GENOMIC DNA]</scope>
    <source>
        <strain evidence="5 6">DSM 11275</strain>
    </source>
</reference>
<dbReference type="InterPro" id="IPR003786">
    <property type="entry name" value="FdhD"/>
</dbReference>
<dbReference type="InterPro" id="IPR016193">
    <property type="entry name" value="Cytidine_deaminase-like"/>
</dbReference>
<dbReference type="GO" id="GO:0016783">
    <property type="term" value="F:sulfurtransferase activity"/>
    <property type="evidence" value="ECO:0007669"/>
    <property type="project" value="InterPro"/>
</dbReference>
<evidence type="ECO:0000256" key="2">
    <source>
        <dbReference type="ARBA" id="ARBA00023150"/>
    </source>
</evidence>
<dbReference type="SUPFAM" id="SSF53927">
    <property type="entry name" value="Cytidine deaminase-like"/>
    <property type="match status" value="1"/>
</dbReference>
<feature type="compositionally biased region" description="Basic and acidic residues" evidence="4">
    <location>
        <begin position="90"/>
        <end position="107"/>
    </location>
</feature>
<comment type="subcellular location">
    <subcellularLocation>
        <location evidence="3">Cytoplasm</location>
    </subcellularLocation>
</comment>